<sequence>MHKKKKLISVVLGIVLFVTANSISFAQFSDMNSHWAKDEVLKLSEEKVVSGYPDGTYKPNRTITKGEFFTILNRVLNYNIESVESPDAPITRGEVIKVLGQAFDIKGQGDKSSLGFTDKEQIPEDIVEYLKGMKEEGYISGYADGSFKPDNVITRAEIAKILNNICKDIYNSEDVYTGTVEGNLVLNGSGTKLKDVLVKGNLYIASKKGIEGKNVKVEGKIIILGGTEGNVVLEDSTASKVIINKDHINLELKNVSIDEILISAKDTTINSDKESKIGKIKAEEDVKFNGETVNKGGEITPVLSTIPSTPSSGNSGGGGSSDNGGNSGGGSSGGGNSGGGTTQPEEKTIKAEFHKYVLDNFGEVSIKITGIDGAKKFSVAFKYSDGTTEDTVGPVNIGENTTAIFYDGKNPVTITIYGEDGVTPIHVFEDVTLSE</sequence>
<reference evidence="5" key="1">
    <citation type="submission" date="2019-01" db="EMBL/GenBank/DDBJ databases">
        <title>Draft genomes of a novel of Sporanaerobacter strains.</title>
        <authorList>
            <person name="Ma S."/>
        </authorList>
    </citation>
    <scope>NUCLEOTIDE SEQUENCE [LARGE SCALE GENOMIC DNA]</scope>
    <source>
        <strain evidence="5">NJN-17</strain>
    </source>
</reference>
<organism evidence="4 5">
    <name type="scientific">Acidilutibacter cellobiosedens</name>
    <dbReference type="NCBI Taxonomy" id="2507161"/>
    <lineage>
        <taxon>Bacteria</taxon>
        <taxon>Bacillati</taxon>
        <taxon>Bacillota</taxon>
        <taxon>Tissierellia</taxon>
        <taxon>Tissierellales</taxon>
        <taxon>Acidilutibacteraceae</taxon>
        <taxon>Acidilutibacter</taxon>
    </lineage>
</organism>
<evidence type="ECO:0000313" key="4">
    <source>
        <dbReference type="EMBL" id="QAT61089.1"/>
    </source>
</evidence>
<feature type="region of interest" description="Disordered" evidence="1">
    <location>
        <begin position="292"/>
        <end position="344"/>
    </location>
</feature>
<dbReference type="OrthoDB" id="174569at2"/>
<dbReference type="PANTHER" id="PTHR43308">
    <property type="entry name" value="OUTER MEMBRANE PROTEIN ALPHA-RELATED"/>
    <property type="match status" value="1"/>
</dbReference>
<gene>
    <name evidence="4" type="ORF">EQM13_05565</name>
</gene>
<dbReference type="InterPro" id="IPR051465">
    <property type="entry name" value="Cell_Envelope_Struct_Comp"/>
</dbReference>
<dbReference type="Proteomes" id="UP000287969">
    <property type="component" value="Chromosome"/>
</dbReference>
<dbReference type="PROSITE" id="PS51272">
    <property type="entry name" value="SLH"/>
    <property type="match status" value="2"/>
</dbReference>
<evidence type="ECO:0000256" key="1">
    <source>
        <dbReference type="SAM" id="MobiDB-lite"/>
    </source>
</evidence>
<protein>
    <submittedName>
        <fullName evidence="4">S-layer homology domain-containing protein</fullName>
    </submittedName>
</protein>
<feature type="compositionally biased region" description="Gly residues" evidence="1">
    <location>
        <begin position="314"/>
        <end position="341"/>
    </location>
</feature>
<accession>A0A410QAV3</accession>
<evidence type="ECO:0000313" key="5">
    <source>
        <dbReference type="Proteomes" id="UP000287969"/>
    </source>
</evidence>
<dbReference type="InterPro" id="IPR001119">
    <property type="entry name" value="SLH_dom"/>
</dbReference>
<feature type="chain" id="PRO_5019263768" evidence="2">
    <location>
        <begin position="27"/>
        <end position="435"/>
    </location>
</feature>
<keyword evidence="5" id="KW-1185">Reference proteome</keyword>
<evidence type="ECO:0000259" key="3">
    <source>
        <dbReference type="PROSITE" id="PS51272"/>
    </source>
</evidence>
<keyword evidence="2" id="KW-0732">Signal</keyword>
<evidence type="ECO:0000256" key="2">
    <source>
        <dbReference type="SAM" id="SignalP"/>
    </source>
</evidence>
<dbReference type="KEGG" id="spoa:EQM13_05565"/>
<dbReference type="Pfam" id="PF00395">
    <property type="entry name" value="SLH"/>
    <property type="match status" value="2"/>
</dbReference>
<name>A0A410QAV3_9FIRM</name>
<dbReference type="AlphaFoldDB" id="A0A410QAV3"/>
<feature type="signal peptide" evidence="2">
    <location>
        <begin position="1"/>
        <end position="26"/>
    </location>
</feature>
<feature type="domain" description="SLH" evidence="3">
    <location>
        <begin position="113"/>
        <end position="176"/>
    </location>
</feature>
<feature type="domain" description="SLH" evidence="3">
    <location>
        <begin position="23"/>
        <end position="86"/>
    </location>
</feature>
<dbReference type="EMBL" id="CP035282">
    <property type="protein sequence ID" value="QAT61089.1"/>
    <property type="molecule type" value="Genomic_DNA"/>
</dbReference>
<proteinExistence type="predicted"/>
<dbReference type="RefSeq" id="WP_128752174.1">
    <property type="nucleotide sequence ID" value="NZ_CP035282.1"/>
</dbReference>